<feature type="region of interest" description="Disordered" evidence="15">
    <location>
        <begin position="337"/>
        <end position="364"/>
    </location>
</feature>
<evidence type="ECO:0000256" key="1">
    <source>
        <dbReference type="ARBA" id="ARBA00004162"/>
    </source>
</evidence>
<evidence type="ECO:0000256" key="3">
    <source>
        <dbReference type="ARBA" id="ARBA00022475"/>
    </source>
</evidence>
<dbReference type="Gene3D" id="1.10.510.10">
    <property type="entry name" value="Transferase(Phosphotransferase) domain 1"/>
    <property type="match status" value="1"/>
</dbReference>
<evidence type="ECO:0000313" key="18">
    <source>
        <dbReference type="Proteomes" id="UP000093759"/>
    </source>
</evidence>
<keyword evidence="4 17" id="KW-0723">Serine/threonine-protein kinase</keyword>
<keyword evidence="12" id="KW-0472">Membrane</keyword>
<evidence type="ECO:0000313" key="17">
    <source>
        <dbReference type="EMBL" id="OBK89689.1"/>
    </source>
</evidence>
<sequence length="566" mass="59401">MSVFTAGQIVAGYRIQRVLGTGGMGTVYLAANPTLPRREALKVLSAELSRNPDFRARFIREAEVAARLDHPHIVSVYNRGQTADGQLWIAMQFVDGTDADAAQRSGTMTAQRAVHIVTDVAQALDYAHARGVIHRDVKPANFLLSGTPEADERALLGDFGIARALDDVGLTATGSVLATIAYAAPEALSGAHLDGRADIYSLGCTLFSLLTGRTPFSSANGMAAVMMAHLHQPPPRVSDFLSHLPAALDVVIATAMAKDPAARFPSASALAQAAQAALANQLPAGLHYATPQAPLRSAPERLQDRRLRPRRRAWTLAGGAAAVLLVSGSVAAVTMAGREHPPEPAAAVASEAPAPSTIPLAGPEPHSPLGPASDDVQPAALREILLPADQLRSNSTAHELVLEEDFTTLLDDTAAVTPPDCVGTWAPAQERADGGRGQTGVAVQVLRAMNRRATDEGVVQAVVSYPTHMAAVQSLQRQQRQWQSCAGQSITVAVAGTGPQAWEFGPSEVFAGTVTSAARLRDGTAVCQHGINVRGNVLIDIRQCLPRGGNDVAALVNATGDRVPRQ</sequence>
<dbReference type="EMBL" id="LZMF01000037">
    <property type="protein sequence ID" value="OBK89689.1"/>
    <property type="molecule type" value="Genomic_DNA"/>
</dbReference>
<evidence type="ECO:0000256" key="5">
    <source>
        <dbReference type="ARBA" id="ARBA00022553"/>
    </source>
</evidence>
<evidence type="ECO:0000256" key="10">
    <source>
        <dbReference type="ARBA" id="ARBA00022840"/>
    </source>
</evidence>
<organism evidence="17 18">
    <name type="scientific">Mycolicibacter sinensis (strain JDM601)</name>
    <name type="common">Mycobacterium sinense</name>
    <dbReference type="NCBI Taxonomy" id="875328"/>
    <lineage>
        <taxon>Bacteria</taxon>
        <taxon>Bacillati</taxon>
        <taxon>Actinomycetota</taxon>
        <taxon>Actinomycetes</taxon>
        <taxon>Mycobacteriales</taxon>
        <taxon>Mycobacteriaceae</taxon>
        <taxon>Mycolicibacter</taxon>
    </lineage>
</organism>
<keyword evidence="6" id="KW-0808">Transferase</keyword>
<evidence type="ECO:0000256" key="9">
    <source>
        <dbReference type="ARBA" id="ARBA00022777"/>
    </source>
</evidence>
<dbReference type="PROSITE" id="PS00108">
    <property type="entry name" value="PROTEIN_KINASE_ST"/>
    <property type="match status" value="1"/>
</dbReference>
<dbReference type="GO" id="GO:0005886">
    <property type="term" value="C:plasma membrane"/>
    <property type="evidence" value="ECO:0007669"/>
    <property type="project" value="UniProtKB-SubCell"/>
</dbReference>
<evidence type="ECO:0000256" key="4">
    <source>
        <dbReference type="ARBA" id="ARBA00022527"/>
    </source>
</evidence>
<dbReference type="Pfam" id="PF00069">
    <property type="entry name" value="Pkinase"/>
    <property type="match status" value="1"/>
</dbReference>
<reference evidence="18" key="1">
    <citation type="submission" date="2016-06" db="EMBL/GenBank/DDBJ databases">
        <authorList>
            <person name="Sutton G."/>
            <person name="Brinkac L."/>
            <person name="Sanka R."/>
            <person name="Adams M."/>
            <person name="Lau E."/>
            <person name="Garcia-Basteiro A."/>
            <person name="Lopez-Varela E."/>
            <person name="Palencia S."/>
        </authorList>
    </citation>
    <scope>NUCLEOTIDE SEQUENCE [LARGE SCALE GENOMIC DNA]</scope>
    <source>
        <strain evidence="18">1274684.2</strain>
    </source>
</reference>
<evidence type="ECO:0000259" key="16">
    <source>
        <dbReference type="PROSITE" id="PS50011"/>
    </source>
</evidence>
<evidence type="ECO:0000256" key="8">
    <source>
        <dbReference type="ARBA" id="ARBA00022741"/>
    </source>
</evidence>
<dbReference type="InterPro" id="IPR026954">
    <property type="entry name" value="PknH-like_Extracell"/>
</dbReference>
<dbReference type="InterPro" id="IPR000719">
    <property type="entry name" value="Prot_kinase_dom"/>
</dbReference>
<dbReference type="InterPro" id="IPR008271">
    <property type="entry name" value="Ser/Thr_kinase_AS"/>
</dbReference>
<dbReference type="AlphaFoldDB" id="A0A1A3U476"/>
<dbReference type="EC" id="2.7.11.1" evidence="2"/>
<evidence type="ECO:0000256" key="12">
    <source>
        <dbReference type="ARBA" id="ARBA00023136"/>
    </source>
</evidence>
<protein>
    <recommendedName>
        <fullName evidence="2">non-specific serine/threonine protein kinase</fullName>
        <ecNumber evidence="2">2.7.11.1</ecNumber>
    </recommendedName>
</protein>
<dbReference type="Proteomes" id="UP000093759">
    <property type="component" value="Unassembled WGS sequence"/>
</dbReference>
<feature type="compositionally biased region" description="Low complexity" evidence="15">
    <location>
        <begin position="345"/>
        <end position="355"/>
    </location>
</feature>
<proteinExistence type="predicted"/>
<keyword evidence="7" id="KW-0812">Transmembrane</keyword>
<dbReference type="SUPFAM" id="SSF56112">
    <property type="entry name" value="Protein kinase-like (PK-like)"/>
    <property type="match status" value="1"/>
</dbReference>
<comment type="caution">
    <text evidence="17">The sequence shown here is derived from an EMBL/GenBank/DDBJ whole genome shotgun (WGS) entry which is preliminary data.</text>
</comment>
<name>A0A1A3U476_MYCSD</name>
<dbReference type="InterPro" id="IPR011009">
    <property type="entry name" value="Kinase-like_dom_sf"/>
</dbReference>
<dbReference type="InterPro" id="IPR038232">
    <property type="entry name" value="PknH-like_Extracell_sf"/>
</dbReference>
<evidence type="ECO:0000256" key="11">
    <source>
        <dbReference type="ARBA" id="ARBA00022989"/>
    </source>
</evidence>
<dbReference type="GO" id="GO:0005524">
    <property type="term" value="F:ATP binding"/>
    <property type="evidence" value="ECO:0007669"/>
    <property type="project" value="UniProtKB-KW"/>
</dbReference>
<evidence type="ECO:0000256" key="14">
    <source>
        <dbReference type="ARBA" id="ARBA00048679"/>
    </source>
</evidence>
<dbReference type="SMART" id="SM00220">
    <property type="entry name" value="S_TKc"/>
    <property type="match status" value="1"/>
</dbReference>
<dbReference type="GO" id="GO:0004674">
    <property type="term" value="F:protein serine/threonine kinase activity"/>
    <property type="evidence" value="ECO:0007669"/>
    <property type="project" value="UniProtKB-KW"/>
</dbReference>
<keyword evidence="3" id="KW-1003">Cell membrane</keyword>
<keyword evidence="10" id="KW-0067">ATP-binding</keyword>
<dbReference type="CDD" id="cd14014">
    <property type="entry name" value="STKc_PknB_like"/>
    <property type="match status" value="1"/>
</dbReference>
<keyword evidence="8" id="KW-0547">Nucleotide-binding</keyword>
<evidence type="ECO:0000256" key="7">
    <source>
        <dbReference type="ARBA" id="ARBA00022692"/>
    </source>
</evidence>
<accession>A0A1A3U476</accession>
<evidence type="ECO:0000256" key="13">
    <source>
        <dbReference type="ARBA" id="ARBA00047899"/>
    </source>
</evidence>
<dbReference type="PANTHER" id="PTHR43289:SF6">
    <property type="entry name" value="SERINE_THREONINE-PROTEIN KINASE NEKL-3"/>
    <property type="match status" value="1"/>
</dbReference>
<keyword evidence="5" id="KW-0597">Phosphoprotein</keyword>
<feature type="domain" description="Protein kinase" evidence="16">
    <location>
        <begin position="13"/>
        <end position="278"/>
    </location>
</feature>
<evidence type="ECO:0000256" key="6">
    <source>
        <dbReference type="ARBA" id="ARBA00022679"/>
    </source>
</evidence>
<dbReference type="Pfam" id="PF14032">
    <property type="entry name" value="PknH_C"/>
    <property type="match status" value="1"/>
</dbReference>
<evidence type="ECO:0000256" key="15">
    <source>
        <dbReference type="SAM" id="MobiDB-lite"/>
    </source>
</evidence>
<keyword evidence="9 17" id="KW-0418">Kinase</keyword>
<comment type="subcellular location">
    <subcellularLocation>
        <location evidence="1">Cell membrane</location>
        <topology evidence="1">Single-pass membrane protein</topology>
    </subcellularLocation>
</comment>
<dbReference type="GO" id="GO:0045717">
    <property type="term" value="P:negative regulation of fatty acid biosynthetic process"/>
    <property type="evidence" value="ECO:0007669"/>
    <property type="project" value="UniProtKB-ARBA"/>
</dbReference>
<dbReference type="FunFam" id="3.30.200.20:FF:000035">
    <property type="entry name" value="Serine/threonine protein kinase Stk1"/>
    <property type="match status" value="1"/>
</dbReference>
<evidence type="ECO:0000256" key="2">
    <source>
        <dbReference type="ARBA" id="ARBA00012513"/>
    </source>
</evidence>
<comment type="catalytic activity">
    <reaction evidence="14">
        <text>L-seryl-[protein] + ATP = O-phospho-L-seryl-[protein] + ADP + H(+)</text>
        <dbReference type="Rhea" id="RHEA:17989"/>
        <dbReference type="Rhea" id="RHEA-COMP:9863"/>
        <dbReference type="Rhea" id="RHEA-COMP:11604"/>
        <dbReference type="ChEBI" id="CHEBI:15378"/>
        <dbReference type="ChEBI" id="CHEBI:29999"/>
        <dbReference type="ChEBI" id="CHEBI:30616"/>
        <dbReference type="ChEBI" id="CHEBI:83421"/>
        <dbReference type="ChEBI" id="CHEBI:456216"/>
        <dbReference type="EC" id="2.7.11.1"/>
    </reaction>
</comment>
<dbReference type="PROSITE" id="PS50011">
    <property type="entry name" value="PROTEIN_KINASE_DOM"/>
    <property type="match status" value="1"/>
</dbReference>
<keyword evidence="11" id="KW-1133">Transmembrane helix</keyword>
<comment type="catalytic activity">
    <reaction evidence="13">
        <text>L-threonyl-[protein] + ATP = O-phospho-L-threonyl-[protein] + ADP + H(+)</text>
        <dbReference type="Rhea" id="RHEA:46608"/>
        <dbReference type="Rhea" id="RHEA-COMP:11060"/>
        <dbReference type="Rhea" id="RHEA-COMP:11605"/>
        <dbReference type="ChEBI" id="CHEBI:15378"/>
        <dbReference type="ChEBI" id="CHEBI:30013"/>
        <dbReference type="ChEBI" id="CHEBI:30616"/>
        <dbReference type="ChEBI" id="CHEBI:61977"/>
        <dbReference type="ChEBI" id="CHEBI:456216"/>
        <dbReference type="EC" id="2.7.11.1"/>
    </reaction>
</comment>
<dbReference type="Gene3D" id="3.40.1000.70">
    <property type="entry name" value="PknH-like extracellular domain"/>
    <property type="match status" value="1"/>
</dbReference>
<dbReference type="FunFam" id="1.10.510.10:FF:000021">
    <property type="entry name" value="Serine/threonine protein kinase"/>
    <property type="match status" value="1"/>
</dbReference>
<dbReference type="Gene3D" id="3.30.200.20">
    <property type="entry name" value="Phosphorylase Kinase, domain 1"/>
    <property type="match status" value="1"/>
</dbReference>
<gene>
    <name evidence="17" type="ORF">A5648_19600</name>
</gene>
<dbReference type="PANTHER" id="PTHR43289">
    <property type="entry name" value="MITOGEN-ACTIVATED PROTEIN KINASE KINASE KINASE 20-RELATED"/>
    <property type="match status" value="1"/>
</dbReference>